<evidence type="ECO:0000259" key="1">
    <source>
        <dbReference type="Pfam" id="PF13966"/>
    </source>
</evidence>
<evidence type="ECO:0000313" key="3">
    <source>
        <dbReference type="Proteomes" id="UP001358586"/>
    </source>
</evidence>
<dbReference type="PANTHER" id="PTHR33116:SF86">
    <property type="entry name" value="REVERSE TRANSCRIPTASE DOMAIN-CONTAINING PROTEIN"/>
    <property type="match status" value="1"/>
</dbReference>
<feature type="domain" description="Reverse transcriptase zinc-binding" evidence="1">
    <location>
        <begin position="269"/>
        <end position="340"/>
    </location>
</feature>
<accession>A0ABR0QLK6</accession>
<organism evidence="2 3">
    <name type="scientific">Gossypium arboreum</name>
    <name type="common">Tree cotton</name>
    <name type="synonym">Gossypium nanking</name>
    <dbReference type="NCBI Taxonomy" id="29729"/>
    <lineage>
        <taxon>Eukaryota</taxon>
        <taxon>Viridiplantae</taxon>
        <taxon>Streptophyta</taxon>
        <taxon>Embryophyta</taxon>
        <taxon>Tracheophyta</taxon>
        <taxon>Spermatophyta</taxon>
        <taxon>Magnoliopsida</taxon>
        <taxon>eudicotyledons</taxon>
        <taxon>Gunneridae</taxon>
        <taxon>Pentapetalae</taxon>
        <taxon>rosids</taxon>
        <taxon>malvids</taxon>
        <taxon>Malvales</taxon>
        <taxon>Malvaceae</taxon>
        <taxon>Malvoideae</taxon>
        <taxon>Gossypium</taxon>
    </lineage>
</organism>
<protein>
    <recommendedName>
        <fullName evidence="1">Reverse transcriptase zinc-binding domain-containing protein</fullName>
    </recommendedName>
</protein>
<evidence type="ECO:0000313" key="2">
    <source>
        <dbReference type="EMBL" id="KAK5839723.1"/>
    </source>
</evidence>
<dbReference type="InterPro" id="IPR026960">
    <property type="entry name" value="RVT-Znf"/>
</dbReference>
<comment type="caution">
    <text evidence="2">The sequence shown here is derived from an EMBL/GenBank/DDBJ whole genome shotgun (WGS) entry which is preliminary data.</text>
</comment>
<gene>
    <name evidence="2" type="ORF">PVK06_008555</name>
</gene>
<sequence length="353" mass="40678">MVLFSPNTPRAQRTLFSDLLGMTVVEKLNNYLVLPILIGKKKTEAFKEITNRLSCRINNWTKRLLSFGGKVVFIKAVLQSIPICYGVIDDIQAMLSRTWWSRKDKGRFWTMIPWKTLCKLKGIGGLGIRDVRLFNLALLGRQVWRLLNNTYSLCFKVLSSKYFPNGNIFHAKNVDKASFTWSSIAAAVEVFKDGFGWQVGNGEKINIWADNWGMEGHNRDVVISNTLNHNVKSVKDLWHVDRRSWDVNKVKQAYEQDWAYSWLLLKEMGYGPHRFFWRALWKLDTLQKVRVFTWQVGHEILLKNGKIRSSRPGFNKGCSRCGAEVETLLHALRDCPTSRAVLSIGGWSNFMLS</sequence>
<keyword evidence="3" id="KW-1185">Reference proteome</keyword>
<name>A0ABR0QLK6_GOSAR</name>
<reference evidence="2 3" key="1">
    <citation type="submission" date="2023-03" db="EMBL/GenBank/DDBJ databases">
        <title>WGS of Gossypium arboreum.</title>
        <authorList>
            <person name="Yu D."/>
        </authorList>
    </citation>
    <scope>NUCLEOTIDE SEQUENCE [LARGE SCALE GENOMIC DNA]</scope>
    <source>
        <tissue evidence="2">Leaf</tissue>
    </source>
</reference>
<dbReference type="EMBL" id="JARKNE010000003">
    <property type="protein sequence ID" value="KAK5839723.1"/>
    <property type="molecule type" value="Genomic_DNA"/>
</dbReference>
<dbReference type="PANTHER" id="PTHR33116">
    <property type="entry name" value="REVERSE TRANSCRIPTASE ZINC-BINDING DOMAIN-CONTAINING PROTEIN-RELATED-RELATED"/>
    <property type="match status" value="1"/>
</dbReference>
<dbReference type="Pfam" id="PF13966">
    <property type="entry name" value="zf-RVT"/>
    <property type="match status" value="1"/>
</dbReference>
<proteinExistence type="predicted"/>
<dbReference type="Proteomes" id="UP001358586">
    <property type="component" value="Chromosome 3"/>
</dbReference>